<accession>A0A3D9BS56</accession>
<keyword evidence="2" id="KW-1185">Reference proteome</keyword>
<evidence type="ECO:0000313" key="2">
    <source>
        <dbReference type="Proteomes" id="UP000256512"/>
    </source>
</evidence>
<dbReference type="Proteomes" id="UP000256512">
    <property type="component" value="Unassembled WGS sequence"/>
</dbReference>
<dbReference type="EMBL" id="QNVS01000007">
    <property type="protein sequence ID" value="REC56272.1"/>
    <property type="molecule type" value="Genomic_DNA"/>
</dbReference>
<reference evidence="1 2" key="1">
    <citation type="journal article" date="2006" name="Int. J. Syst. Evol. Microbiol.">
        <title>Chryseobacterium piscium sp. nov., isolated from fish of the South Atlantic Ocean off South Africa.</title>
        <authorList>
            <person name="de Beer H."/>
            <person name="Hugo C.J."/>
            <person name="Jooste P.J."/>
            <person name="Vancanneyt M."/>
            <person name="Coenye T."/>
            <person name="Vandamme P."/>
        </authorList>
    </citation>
    <scope>NUCLEOTIDE SEQUENCE [LARGE SCALE GENOMIC DNA]</scope>
    <source>
        <strain evidence="1 2">CCUG 51923</strain>
    </source>
</reference>
<name>A0A3D9BS56_9FLAO</name>
<proteinExistence type="predicted"/>
<organism evidence="1 2">
    <name type="scientific">Chryseobacterium piscium</name>
    <dbReference type="NCBI Taxonomy" id="333702"/>
    <lineage>
        <taxon>Bacteria</taxon>
        <taxon>Pseudomonadati</taxon>
        <taxon>Bacteroidota</taxon>
        <taxon>Flavobacteriia</taxon>
        <taxon>Flavobacteriales</taxon>
        <taxon>Weeksellaceae</taxon>
        <taxon>Chryseobacterium group</taxon>
        <taxon>Chryseobacterium</taxon>
    </lineage>
</organism>
<comment type="caution">
    <text evidence="1">The sequence shown here is derived from an EMBL/GenBank/DDBJ whole genome shotgun (WGS) entry which is preliminary data.</text>
</comment>
<gene>
    <name evidence="1" type="ORF">DRF62_04190</name>
</gene>
<dbReference type="AlphaFoldDB" id="A0A3D9BS56"/>
<sequence length="79" mass="9396">MRNFENQILKGNDLGIKAEEEIDIYENEMLENIYRYCESNQFDRAIFMCGAGHRKSIIEKTSNHTLNDRINVKWEVLEL</sequence>
<evidence type="ECO:0000313" key="1">
    <source>
        <dbReference type="EMBL" id="REC56272.1"/>
    </source>
</evidence>
<dbReference type="RefSeq" id="WP_115949216.1">
    <property type="nucleotide sequence ID" value="NZ_QNVS01000007.1"/>
</dbReference>
<protein>
    <submittedName>
        <fullName evidence="1">Uncharacterized protein</fullName>
    </submittedName>
</protein>